<comment type="caution">
    <text evidence="6">The sequence shown here is derived from an EMBL/GenBank/DDBJ whole genome shotgun (WGS) entry which is preliminary data.</text>
</comment>
<dbReference type="PANTHER" id="PTHR42781:SF4">
    <property type="entry name" value="SPERMIDINE_PUTRESCINE IMPORT ATP-BINDING PROTEIN POTA"/>
    <property type="match status" value="1"/>
</dbReference>
<reference evidence="7 9" key="2">
    <citation type="submission" date="2016-08" db="EMBL/GenBank/DDBJ databases">
        <authorList>
            <person name="Varghese N."/>
            <person name="Submissions Spin"/>
        </authorList>
    </citation>
    <scope>NUCLEOTIDE SEQUENCE [LARGE SCALE GENOMIC DNA]</scope>
    <source>
        <strain evidence="7 9">HL-109</strain>
    </source>
</reference>
<keyword evidence="3" id="KW-0547">Nucleotide-binding</keyword>
<dbReference type="Gene3D" id="2.40.50.100">
    <property type="match status" value="1"/>
</dbReference>
<evidence type="ECO:0000256" key="3">
    <source>
        <dbReference type="ARBA" id="ARBA00022741"/>
    </source>
</evidence>
<dbReference type="STRING" id="1653334.GA0071312_1202"/>
<dbReference type="InterPro" id="IPR013611">
    <property type="entry name" value="Transp-assoc_OB_typ2"/>
</dbReference>
<evidence type="ECO:0000313" key="7">
    <source>
        <dbReference type="EMBL" id="SCC79851.1"/>
    </source>
</evidence>
<dbReference type="SUPFAM" id="SSF52540">
    <property type="entry name" value="P-loop containing nucleoside triphosphate hydrolases"/>
    <property type="match status" value="1"/>
</dbReference>
<dbReference type="EMBL" id="FMBM01000001">
    <property type="protein sequence ID" value="SCC79851.1"/>
    <property type="molecule type" value="Genomic_DNA"/>
</dbReference>
<dbReference type="RefSeq" id="WP_074443978.1">
    <property type="nucleotide sequence ID" value="NZ_FMBM01000001.1"/>
</dbReference>
<dbReference type="PROSITE" id="PS00211">
    <property type="entry name" value="ABC_TRANSPORTER_1"/>
    <property type="match status" value="1"/>
</dbReference>
<comment type="similarity">
    <text evidence="1">Belongs to the ABC transporter superfamily.</text>
</comment>
<evidence type="ECO:0000313" key="8">
    <source>
        <dbReference type="Proteomes" id="UP000050497"/>
    </source>
</evidence>
<dbReference type="GO" id="GO:0022857">
    <property type="term" value="F:transmembrane transporter activity"/>
    <property type="evidence" value="ECO:0007669"/>
    <property type="project" value="InterPro"/>
</dbReference>
<evidence type="ECO:0000313" key="6">
    <source>
        <dbReference type="EMBL" id="KPQ09708.1"/>
    </source>
</evidence>
<gene>
    <name evidence="7" type="ORF">GA0071312_1202</name>
    <name evidence="6" type="ORF">HLUCCO17_13780</name>
</gene>
<dbReference type="InterPro" id="IPR017871">
    <property type="entry name" value="ABC_transporter-like_CS"/>
</dbReference>
<dbReference type="GO" id="GO:0043190">
    <property type="term" value="C:ATP-binding cassette (ABC) transporter complex"/>
    <property type="evidence" value="ECO:0007669"/>
    <property type="project" value="InterPro"/>
</dbReference>
<dbReference type="PROSITE" id="PS50893">
    <property type="entry name" value="ABC_TRANSPORTER_2"/>
    <property type="match status" value="1"/>
</dbReference>
<evidence type="ECO:0000313" key="9">
    <source>
        <dbReference type="Proteomes" id="UP000182800"/>
    </source>
</evidence>
<dbReference type="InterPro" id="IPR003439">
    <property type="entry name" value="ABC_transporter-like_ATP-bd"/>
</dbReference>
<dbReference type="Gene3D" id="3.40.50.300">
    <property type="entry name" value="P-loop containing nucleotide triphosphate hydrolases"/>
    <property type="match status" value="1"/>
</dbReference>
<dbReference type="GO" id="GO:0005524">
    <property type="term" value="F:ATP binding"/>
    <property type="evidence" value="ECO:0007669"/>
    <property type="project" value="UniProtKB-KW"/>
</dbReference>
<reference evidence="6 8" key="1">
    <citation type="submission" date="2015-09" db="EMBL/GenBank/DDBJ databases">
        <title>Identification and resolution of microdiversity through metagenomic sequencing of parallel consortia.</title>
        <authorList>
            <person name="Nelson W.C."/>
            <person name="Romine M.F."/>
            <person name="Lindemann S.R."/>
        </authorList>
    </citation>
    <scope>NUCLEOTIDE SEQUENCE [LARGE SCALE GENOMIC DNA]</scope>
    <source>
        <strain evidence="6">HL-109</strain>
    </source>
</reference>
<dbReference type="InterPro" id="IPR008995">
    <property type="entry name" value="Mo/tungstate-bd_C_term_dom"/>
</dbReference>
<dbReference type="GO" id="GO:0015697">
    <property type="term" value="P:quaternary ammonium group transport"/>
    <property type="evidence" value="ECO:0007669"/>
    <property type="project" value="UniProtKB-ARBA"/>
</dbReference>
<organism evidence="6 8">
    <name type="scientific">Saliniramus fredricksonii</name>
    <dbReference type="NCBI Taxonomy" id="1653334"/>
    <lineage>
        <taxon>Bacteria</taxon>
        <taxon>Pseudomonadati</taxon>
        <taxon>Pseudomonadota</taxon>
        <taxon>Alphaproteobacteria</taxon>
        <taxon>Hyphomicrobiales</taxon>
        <taxon>Salinarimonadaceae</taxon>
        <taxon>Saliniramus</taxon>
    </lineage>
</organism>
<evidence type="ECO:0000256" key="4">
    <source>
        <dbReference type="ARBA" id="ARBA00022840"/>
    </source>
</evidence>
<accession>A0A0P7Y660</accession>
<dbReference type="SMART" id="SM00382">
    <property type="entry name" value="AAA"/>
    <property type="match status" value="1"/>
</dbReference>
<dbReference type="AlphaFoldDB" id="A0A0P7Y660"/>
<proteinExistence type="inferred from homology"/>
<evidence type="ECO:0000256" key="1">
    <source>
        <dbReference type="ARBA" id="ARBA00005417"/>
    </source>
</evidence>
<dbReference type="InterPro" id="IPR003593">
    <property type="entry name" value="AAA+_ATPase"/>
</dbReference>
<dbReference type="Proteomes" id="UP000182800">
    <property type="component" value="Unassembled WGS sequence"/>
</dbReference>
<sequence>MTALSLRGMSKRFGSLAAVDDVSIEIPAGCFVCLLGPSGCGKTTLLRLIAGLEEPSGGSLHAGGREITTLASNRRDFGMVFQSLALFPHLDVADNIAYPLAIRGHGRRARMDRVAALLELVQLPGLGARRIHQLSGGQRQRVAIARGLAIDPKVFLLDEPLSALDANLREHMQVELRQLQQRLGVTTLVVTHDQKEALTMADLVIVMNEGKVQQAGAPMEIYRDPANAFVAGFIGQSNLLPCTLESDGSVDLGGTRLALDPQDRVKTRPGPAMLSIRPEDLRPDPQGPITARVAFIRDLGESVQIALDFGETRLQAVFAPRERPAVAIGDALRLAPAPGGIVVLAPPEAPAS</sequence>
<dbReference type="Pfam" id="PF00005">
    <property type="entry name" value="ABC_tran"/>
    <property type="match status" value="1"/>
</dbReference>
<dbReference type="GO" id="GO:0016887">
    <property type="term" value="F:ATP hydrolysis activity"/>
    <property type="evidence" value="ECO:0007669"/>
    <property type="project" value="InterPro"/>
</dbReference>
<dbReference type="InterPro" id="IPR027417">
    <property type="entry name" value="P-loop_NTPase"/>
</dbReference>
<protein>
    <submittedName>
        <fullName evidence="6 7">Spermidine/putrescine transport system ATP-binding protein</fullName>
    </submittedName>
</protein>
<dbReference type="Proteomes" id="UP000050497">
    <property type="component" value="Unassembled WGS sequence"/>
</dbReference>
<dbReference type="EMBL" id="LJSX01000023">
    <property type="protein sequence ID" value="KPQ09708.1"/>
    <property type="molecule type" value="Genomic_DNA"/>
</dbReference>
<dbReference type="PATRIC" id="fig|1653334.4.peg.508"/>
<dbReference type="SUPFAM" id="SSF50331">
    <property type="entry name" value="MOP-like"/>
    <property type="match status" value="1"/>
</dbReference>
<dbReference type="Gene3D" id="2.40.50.140">
    <property type="entry name" value="Nucleic acid-binding proteins"/>
    <property type="match status" value="1"/>
</dbReference>
<dbReference type="Pfam" id="PF08402">
    <property type="entry name" value="TOBE_2"/>
    <property type="match status" value="1"/>
</dbReference>
<keyword evidence="4 6" id="KW-0067">ATP-binding</keyword>
<dbReference type="PANTHER" id="PTHR42781">
    <property type="entry name" value="SPERMIDINE/PUTRESCINE IMPORT ATP-BINDING PROTEIN POTA"/>
    <property type="match status" value="1"/>
</dbReference>
<evidence type="ECO:0000256" key="2">
    <source>
        <dbReference type="ARBA" id="ARBA00022448"/>
    </source>
</evidence>
<name>A0A0P7Y660_9HYPH</name>
<dbReference type="OrthoDB" id="9802264at2"/>
<keyword evidence="2" id="KW-0813">Transport</keyword>
<dbReference type="InterPro" id="IPR012340">
    <property type="entry name" value="NA-bd_OB-fold"/>
</dbReference>
<feature type="domain" description="ABC transporter" evidence="5">
    <location>
        <begin position="4"/>
        <end position="234"/>
    </location>
</feature>
<evidence type="ECO:0000259" key="5">
    <source>
        <dbReference type="PROSITE" id="PS50893"/>
    </source>
</evidence>
<dbReference type="FunFam" id="3.40.50.300:FF:000425">
    <property type="entry name" value="Probable ABC transporter, ATP-binding subunit"/>
    <property type="match status" value="1"/>
</dbReference>
<dbReference type="InterPro" id="IPR050093">
    <property type="entry name" value="ABC_SmlMolc_Importer"/>
</dbReference>
<keyword evidence="9" id="KW-1185">Reference proteome</keyword>